<dbReference type="NCBIfam" id="TIGR00010">
    <property type="entry name" value="YchF/TatD family DNA exonuclease"/>
    <property type="match status" value="1"/>
</dbReference>
<dbReference type="EMBL" id="CP032489">
    <property type="protein sequence ID" value="AYD46199.1"/>
    <property type="molecule type" value="Genomic_DNA"/>
</dbReference>
<dbReference type="OrthoDB" id="9810005at2"/>
<feature type="binding site" evidence="4">
    <location>
        <position position="204"/>
    </location>
    <ligand>
        <name>a divalent metal cation</name>
        <dbReference type="ChEBI" id="CHEBI:60240"/>
        <label>1</label>
    </ligand>
</feature>
<dbReference type="InterPro" id="IPR001130">
    <property type="entry name" value="TatD-like"/>
</dbReference>
<evidence type="ECO:0000256" key="2">
    <source>
        <dbReference type="ARBA" id="ARBA00022723"/>
    </source>
</evidence>
<feature type="binding site" evidence="4">
    <location>
        <position position="130"/>
    </location>
    <ligand>
        <name>a divalent metal cation</name>
        <dbReference type="ChEBI" id="CHEBI:60240"/>
        <label>2</label>
    </ligand>
</feature>
<comment type="similarity">
    <text evidence="1">Belongs to the metallo-dependent hydrolases superfamily. TatD-type hydrolase family.</text>
</comment>
<feature type="binding site" evidence="4">
    <location>
        <position position="94"/>
    </location>
    <ligand>
        <name>a divalent metal cation</name>
        <dbReference type="ChEBI" id="CHEBI:60240"/>
        <label>1</label>
    </ligand>
</feature>
<dbReference type="GO" id="GO:0046872">
    <property type="term" value="F:metal ion binding"/>
    <property type="evidence" value="ECO:0007669"/>
    <property type="project" value="UniProtKB-KW"/>
</dbReference>
<accession>A0A386HKQ7</accession>
<dbReference type="InterPro" id="IPR015991">
    <property type="entry name" value="TatD/YcfH-like"/>
</dbReference>
<dbReference type="GO" id="GO:0016788">
    <property type="term" value="F:hydrolase activity, acting on ester bonds"/>
    <property type="evidence" value="ECO:0007669"/>
    <property type="project" value="InterPro"/>
</dbReference>
<evidence type="ECO:0000256" key="3">
    <source>
        <dbReference type="ARBA" id="ARBA00022801"/>
    </source>
</evidence>
<evidence type="ECO:0000256" key="1">
    <source>
        <dbReference type="ARBA" id="ARBA00009275"/>
    </source>
</evidence>
<dbReference type="PANTHER" id="PTHR46124:SF4">
    <property type="entry name" value="HYDROLASE TATD"/>
    <property type="match status" value="1"/>
</dbReference>
<dbReference type="GO" id="GO:0004536">
    <property type="term" value="F:DNA nuclease activity"/>
    <property type="evidence" value="ECO:0007669"/>
    <property type="project" value="InterPro"/>
</dbReference>
<dbReference type="KEGG" id="ark:D6B99_00330"/>
<dbReference type="PIRSF" id="PIRSF005902">
    <property type="entry name" value="DNase_TatD"/>
    <property type="match status" value="1"/>
</dbReference>
<dbReference type="PROSITE" id="PS01091">
    <property type="entry name" value="TATD_3"/>
    <property type="match status" value="1"/>
</dbReference>
<name>A0A386HKQ7_9BACT</name>
<proteinExistence type="inferred from homology"/>
<dbReference type="Gene3D" id="3.20.20.140">
    <property type="entry name" value="Metal-dependent hydrolases"/>
    <property type="match status" value="1"/>
</dbReference>
<dbReference type="Pfam" id="PF01026">
    <property type="entry name" value="TatD_DNase"/>
    <property type="match status" value="1"/>
</dbReference>
<sequence>MKLIDTHTHLYASEFNEDLQEIMQRAEDASVEKFYLPAIDSTTHDAMLQMEKDFPGKCIAMMGLHPCSVKENFEDELAIIKHWLDKRDFVAIGEIGLDFYWDKTFVPQQIKAFKIQMQWALDKKIPIAIHARDSLDVCIEMVQPFAGRGLQGIFHCFGGTELQAKAIVAMGFYLGIGGVFTFKKANMPEVLKDISLENIVLETDAPYLSPVPFRGKRNESSYLQYIAQALANAKNISVPELASITTANVNKIFKW</sequence>
<dbReference type="InterPro" id="IPR032466">
    <property type="entry name" value="Metal_Hydrolase"/>
</dbReference>
<keyword evidence="6" id="KW-1185">Reference proteome</keyword>
<dbReference type="FunFam" id="3.20.20.140:FF:000005">
    <property type="entry name" value="TatD family hydrolase"/>
    <property type="match status" value="1"/>
</dbReference>
<dbReference type="RefSeq" id="WP_119983971.1">
    <property type="nucleotide sequence ID" value="NZ_CP032489.1"/>
</dbReference>
<dbReference type="Proteomes" id="UP000266118">
    <property type="component" value="Chromosome"/>
</dbReference>
<organism evidence="5 6">
    <name type="scientific">Arachidicoccus soli</name>
    <dbReference type="NCBI Taxonomy" id="2341117"/>
    <lineage>
        <taxon>Bacteria</taxon>
        <taxon>Pseudomonadati</taxon>
        <taxon>Bacteroidota</taxon>
        <taxon>Chitinophagia</taxon>
        <taxon>Chitinophagales</taxon>
        <taxon>Chitinophagaceae</taxon>
        <taxon>Arachidicoccus</taxon>
    </lineage>
</organism>
<dbReference type="CDD" id="cd01310">
    <property type="entry name" value="TatD_DNAse"/>
    <property type="match status" value="1"/>
</dbReference>
<evidence type="ECO:0000313" key="5">
    <source>
        <dbReference type="EMBL" id="AYD46199.1"/>
    </source>
</evidence>
<feature type="binding site" evidence="4">
    <location>
        <position position="7"/>
    </location>
    <ligand>
        <name>a divalent metal cation</name>
        <dbReference type="ChEBI" id="CHEBI:60240"/>
        <label>1</label>
    </ligand>
</feature>
<dbReference type="GO" id="GO:0005829">
    <property type="term" value="C:cytosol"/>
    <property type="evidence" value="ECO:0007669"/>
    <property type="project" value="TreeGrafter"/>
</dbReference>
<dbReference type="AlphaFoldDB" id="A0A386HKQ7"/>
<reference evidence="5 6" key="1">
    <citation type="submission" date="2018-09" db="EMBL/GenBank/DDBJ databases">
        <title>Arachidicoccus sp. nov., a bacterium isolated from soil.</title>
        <authorList>
            <person name="Weon H.-Y."/>
            <person name="Kwon S.-W."/>
            <person name="Lee S.A."/>
        </authorList>
    </citation>
    <scope>NUCLEOTIDE SEQUENCE [LARGE SCALE GENOMIC DNA]</scope>
    <source>
        <strain evidence="5 6">KIS59-12</strain>
    </source>
</reference>
<dbReference type="PANTHER" id="PTHR46124">
    <property type="entry name" value="D-AMINOACYL-TRNA DEACYLASE"/>
    <property type="match status" value="1"/>
</dbReference>
<gene>
    <name evidence="5" type="ORF">D6B99_00330</name>
</gene>
<feature type="binding site" evidence="4">
    <location>
        <position position="155"/>
    </location>
    <ligand>
        <name>a divalent metal cation</name>
        <dbReference type="ChEBI" id="CHEBI:60240"/>
        <label>2</label>
    </ligand>
</feature>
<feature type="binding site" evidence="4">
    <location>
        <position position="9"/>
    </location>
    <ligand>
        <name>a divalent metal cation</name>
        <dbReference type="ChEBI" id="CHEBI:60240"/>
        <label>1</label>
    </ligand>
</feature>
<dbReference type="InterPro" id="IPR018228">
    <property type="entry name" value="DNase_TatD-rel_CS"/>
</dbReference>
<keyword evidence="3" id="KW-0378">Hydrolase</keyword>
<protein>
    <submittedName>
        <fullName evidence="5">TatD family deoxyribonuclease</fullName>
    </submittedName>
</protein>
<keyword evidence="2 4" id="KW-0479">Metal-binding</keyword>
<dbReference type="SUPFAM" id="SSF51556">
    <property type="entry name" value="Metallo-dependent hydrolases"/>
    <property type="match status" value="1"/>
</dbReference>
<evidence type="ECO:0000313" key="6">
    <source>
        <dbReference type="Proteomes" id="UP000266118"/>
    </source>
</evidence>
<evidence type="ECO:0000256" key="4">
    <source>
        <dbReference type="PIRSR" id="PIRSR005902-1"/>
    </source>
</evidence>